<keyword evidence="2" id="KW-0963">Cytoplasm</keyword>
<dbReference type="GeneID" id="30197607"/>
<dbReference type="InterPro" id="IPR015943">
    <property type="entry name" value="WD40/YVTN_repeat-like_dom_sf"/>
</dbReference>
<dbReference type="PANTHER" id="PTHR22842:SF3">
    <property type="entry name" value="WD REPEAT DOMAIN-CONTAINING PROTEIN 83"/>
    <property type="match status" value="1"/>
</dbReference>
<organism evidence="4 5">
    <name type="scientific">Wickerhamomyces anomalus (strain ATCC 58044 / CBS 1984 / NCYC 433 / NRRL Y-366-8)</name>
    <name type="common">Yeast</name>
    <name type="synonym">Hansenula anomala</name>
    <dbReference type="NCBI Taxonomy" id="683960"/>
    <lineage>
        <taxon>Eukaryota</taxon>
        <taxon>Fungi</taxon>
        <taxon>Dikarya</taxon>
        <taxon>Ascomycota</taxon>
        <taxon>Saccharomycotina</taxon>
        <taxon>Saccharomycetes</taxon>
        <taxon>Phaffomycetales</taxon>
        <taxon>Wickerhamomycetaceae</taxon>
        <taxon>Wickerhamomyces</taxon>
    </lineage>
</organism>
<dbReference type="InterPro" id="IPR051980">
    <property type="entry name" value="WD_repeat_MORG1"/>
</dbReference>
<protein>
    <recommendedName>
        <fullName evidence="6">Anaphase-promoting complex subunit 4 WD40 domain-containing protein</fullName>
    </recommendedName>
</protein>
<dbReference type="AlphaFoldDB" id="A0A1E3P8N1"/>
<sequence length="286" mass="32451">MKFHYDSHFHTESHINSIKFNTEQYLFYTQKNTIQLTSPSINTQLVYSGHNNSINSIDILDDQLLSCSSNIQIHNLLQNEAPIRKFYKDDPFKINQVIFLNNSLISSVDDNKSLKIFDLKQSTTFKPIQTYSNPKDSINCVCYDDDGFLLICGSNDGNLYTYDLRMGLLYIDQFQTPITSIKARNGGVLINCLNQGLIKFDIKSKQKVEFGGIDRSNDEDYKYDNAILEIDDGYCYVTGSRHKLYGFGGLNDVVEMKGSVLSSIDHCDGCLVIGSDYGVEKVRVND</sequence>
<dbReference type="GO" id="GO:0000398">
    <property type="term" value="P:mRNA splicing, via spliceosome"/>
    <property type="evidence" value="ECO:0007669"/>
    <property type="project" value="TreeGrafter"/>
</dbReference>
<keyword evidence="5" id="KW-1185">Reference proteome</keyword>
<dbReference type="Proteomes" id="UP000094112">
    <property type="component" value="Unassembled WGS sequence"/>
</dbReference>
<evidence type="ECO:0000256" key="3">
    <source>
        <dbReference type="ARBA" id="ARBA00038145"/>
    </source>
</evidence>
<reference evidence="4 5" key="1">
    <citation type="journal article" date="2016" name="Proc. Natl. Acad. Sci. U.S.A.">
        <title>Comparative genomics of biotechnologically important yeasts.</title>
        <authorList>
            <person name="Riley R."/>
            <person name="Haridas S."/>
            <person name="Wolfe K.H."/>
            <person name="Lopes M.R."/>
            <person name="Hittinger C.T."/>
            <person name="Goeker M."/>
            <person name="Salamov A.A."/>
            <person name="Wisecaver J.H."/>
            <person name="Long T.M."/>
            <person name="Calvey C.H."/>
            <person name="Aerts A.L."/>
            <person name="Barry K.W."/>
            <person name="Choi C."/>
            <person name="Clum A."/>
            <person name="Coughlan A.Y."/>
            <person name="Deshpande S."/>
            <person name="Douglass A.P."/>
            <person name="Hanson S.J."/>
            <person name="Klenk H.-P."/>
            <person name="LaButti K.M."/>
            <person name="Lapidus A."/>
            <person name="Lindquist E.A."/>
            <person name="Lipzen A.M."/>
            <person name="Meier-Kolthoff J.P."/>
            <person name="Ohm R.A."/>
            <person name="Otillar R.P."/>
            <person name="Pangilinan J.L."/>
            <person name="Peng Y."/>
            <person name="Rokas A."/>
            <person name="Rosa C.A."/>
            <person name="Scheuner C."/>
            <person name="Sibirny A.A."/>
            <person name="Slot J.C."/>
            <person name="Stielow J.B."/>
            <person name="Sun H."/>
            <person name="Kurtzman C.P."/>
            <person name="Blackwell M."/>
            <person name="Grigoriev I.V."/>
            <person name="Jeffries T.W."/>
        </authorList>
    </citation>
    <scope>NUCLEOTIDE SEQUENCE [LARGE SCALE GENOMIC DNA]</scope>
    <source>
        <strain evidence="5">ATCC 58044 / CBS 1984 / NCYC 433 / NRRL Y-366-8</strain>
    </source>
</reference>
<evidence type="ECO:0008006" key="6">
    <source>
        <dbReference type="Google" id="ProtNLM"/>
    </source>
</evidence>
<dbReference type="STRING" id="683960.A0A1E3P8N1"/>
<dbReference type="OrthoDB" id="1068471at2759"/>
<accession>A0A1E3P8N1</accession>
<dbReference type="SMART" id="SM00320">
    <property type="entry name" value="WD40"/>
    <property type="match status" value="3"/>
</dbReference>
<gene>
    <name evidence="4" type="ORF">WICANDRAFT_102611</name>
</gene>
<evidence type="ECO:0000256" key="1">
    <source>
        <dbReference type="ARBA" id="ARBA00004496"/>
    </source>
</evidence>
<dbReference type="GO" id="GO:0071013">
    <property type="term" value="C:catalytic step 2 spliceosome"/>
    <property type="evidence" value="ECO:0007669"/>
    <property type="project" value="TreeGrafter"/>
</dbReference>
<dbReference type="SUPFAM" id="SSF50978">
    <property type="entry name" value="WD40 repeat-like"/>
    <property type="match status" value="1"/>
</dbReference>
<dbReference type="InterPro" id="IPR001680">
    <property type="entry name" value="WD40_rpt"/>
</dbReference>
<dbReference type="Pfam" id="PF00400">
    <property type="entry name" value="WD40"/>
    <property type="match status" value="1"/>
</dbReference>
<dbReference type="RefSeq" id="XP_019040935.1">
    <property type="nucleotide sequence ID" value="XM_019180361.1"/>
</dbReference>
<proteinExistence type="inferred from homology"/>
<evidence type="ECO:0000256" key="2">
    <source>
        <dbReference type="ARBA" id="ARBA00022490"/>
    </source>
</evidence>
<comment type="similarity">
    <text evidence="3">Belongs to the WD repeat MORG1 family.</text>
</comment>
<dbReference type="InterPro" id="IPR036322">
    <property type="entry name" value="WD40_repeat_dom_sf"/>
</dbReference>
<dbReference type="Gene3D" id="2.130.10.10">
    <property type="entry name" value="YVTN repeat-like/Quinoprotein amine dehydrogenase"/>
    <property type="match status" value="1"/>
</dbReference>
<dbReference type="EMBL" id="KV454208">
    <property type="protein sequence ID" value="ODQ61728.1"/>
    <property type="molecule type" value="Genomic_DNA"/>
</dbReference>
<evidence type="ECO:0000313" key="4">
    <source>
        <dbReference type="EMBL" id="ODQ61728.1"/>
    </source>
</evidence>
<name>A0A1E3P8N1_WICAA</name>
<dbReference type="PANTHER" id="PTHR22842">
    <property type="entry name" value="WD40 REPEAT PROTEIN"/>
    <property type="match status" value="1"/>
</dbReference>
<dbReference type="GO" id="GO:0005737">
    <property type="term" value="C:cytoplasm"/>
    <property type="evidence" value="ECO:0007669"/>
    <property type="project" value="UniProtKB-SubCell"/>
</dbReference>
<comment type="subcellular location">
    <subcellularLocation>
        <location evidence="1">Cytoplasm</location>
    </subcellularLocation>
</comment>
<evidence type="ECO:0000313" key="5">
    <source>
        <dbReference type="Proteomes" id="UP000094112"/>
    </source>
</evidence>